<dbReference type="InterPro" id="IPR052298">
    <property type="entry name" value="ZMYND10"/>
</dbReference>
<evidence type="ECO:0000256" key="4">
    <source>
        <dbReference type="ARBA" id="ARBA00016317"/>
    </source>
</evidence>
<keyword evidence="10" id="KW-0472">Membrane</keyword>
<evidence type="ECO:0000256" key="7">
    <source>
        <dbReference type="ARBA" id="ARBA00022723"/>
    </source>
</evidence>
<comment type="caution">
    <text evidence="16">The sequence shown here is derived from an EMBL/GenBank/DDBJ whole genome shotgun (WGS) entry which is preliminary data.</text>
</comment>
<keyword evidence="8 14" id="KW-0863">Zinc-finger</keyword>
<dbReference type="PROSITE" id="PS01360">
    <property type="entry name" value="ZF_MYND_1"/>
    <property type="match status" value="1"/>
</dbReference>
<feature type="domain" description="MYND-type" evidence="15">
    <location>
        <begin position="450"/>
        <end position="486"/>
    </location>
</feature>
<dbReference type="PANTHER" id="PTHR13244:SF7">
    <property type="entry name" value="ZINC FINGER MYND DOMAIN-CONTAINING PROTEIN 10"/>
    <property type="match status" value="1"/>
</dbReference>
<dbReference type="GO" id="GO:0120293">
    <property type="term" value="C:dynein axonemal particle"/>
    <property type="evidence" value="ECO:0007669"/>
    <property type="project" value="UniProtKB-SubCell"/>
</dbReference>
<evidence type="ECO:0000256" key="12">
    <source>
        <dbReference type="ARBA" id="ARBA00024190"/>
    </source>
</evidence>
<protein>
    <recommendedName>
        <fullName evidence="4">Zinc finger MYND domain-containing protein 10</fullName>
    </recommendedName>
</protein>
<evidence type="ECO:0000256" key="14">
    <source>
        <dbReference type="PROSITE-ProRule" id="PRU00134"/>
    </source>
</evidence>
<dbReference type="Gene3D" id="6.10.140.2220">
    <property type="match status" value="1"/>
</dbReference>
<evidence type="ECO:0000256" key="9">
    <source>
        <dbReference type="ARBA" id="ARBA00022833"/>
    </source>
</evidence>
<name>A0AAE1KS74_PETCI</name>
<gene>
    <name evidence="16" type="ORF">Pcinc_012807</name>
</gene>
<dbReference type="AlphaFoldDB" id="A0AAE1KS74"/>
<keyword evidence="6" id="KW-0963">Cytoplasm</keyword>
<comment type="similarity">
    <text evidence="3">Belongs to the ZMYND10 family.</text>
</comment>
<evidence type="ECO:0000256" key="2">
    <source>
        <dbReference type="ARBA" id="ARBA00004300"/>
    </source>
</evidence>
<dbReference type="SUPFAM" id="SSF144232">
    <property type="entry name" value="HIT/MYND zinc finger-like"/>
    <property type="match status" value="1"/>
</dbReference>
<dbReference type="EMBL" id="JAWQEG010001051">
    <property type="protein sequence ID" value="KAK3882834.1"/>
    <property type="molecule type" value="Genomic_DNA"/>
</dbReference>
<dbReference type="Proteomes" id="UP001286313">
    <property type="component" value="Unassembled WGS sequence"/>
</dbReference>
<keyword evidence="9" id="KW-0862">Zinc</keyword>
<comment type="function">
    <text evidence="13">Plays a role in axonemal structure organization and motility. Involved in axonemal pre-assembly of inner and outer dynein arms (IDA and ODA, respectively) for proper axoneme building for cilia motility. May act by indirectly regulating transcription of dynein proteins.</text>
</comment>
<keyword evidence="11" id="KW-0206">Cytoskeleton</keyword>
<evidence type="ECO:0000256" key="6">
    <source>
        <dbReference type="ARBA" id="ARBA00022490"/>
    </source>
</evidence>
<keyword evidence="17" id="KW-1185">Reference proteome</keyword>
<dbReference type="GO" id="GO:0008270">
    <property type="term" value="F:zinc ion binding"/>
    <property type="evidence" value="ECO:0007669"/>
    <property type="project" value="UniProtKB-KW"/>
</dbReference>
<proteinExistence type="inferred from homology"/>
<evidence type="ECO:0000256" key="10">
    <source>
        <dbReference type="ARBA" id="ARBA00023136"/>
    </source>
</evidence>
<evidence type="ECO:0000256" key="8">
    <source>
        <dbReference type="ARBA" id="ARBA00022771"/>
    </source>
</evidence>
<evidence type="ECO:0000313" key="16">
    <source>
        <dbReference type="EMBL" id="KAK3882834.1"/>
    </source>
</evidence>
<dbReference type="PANTHER" id="PTHR13244">
    <property type="entry name" value="ZINC FINGER MYND DOMAIN CONTAINING PROTEIN 10"/>
    <property type="match status" value="1"/>
</dbReference>
<accession>A0AAE1KS74</accession>
<reference evidence="16" key="1">
    <citation type="submission" date="2023-10" db="EMBL/GenBank/DDBJ databases">
        <title>Genome assemblies of two species of porcelain crab, Petrolisthes cinctipes and Petrolisthes manimaculis (Anomura: Porcellanidae).</title>
        <authorList>
            <person name="Angst P."/>
        </authorList>
    </citation>
    <scope>NUCLEOTIDE SEQUENCE</scope>
    <source>
        <strain evidence="16">PB745_01</strain>
        <tissue evidence="16">Gill</tissue>
    </source>
</reference>
<dbReference type="PROSITE" id="PS50865">
    <property type="entry name" value="ZF_MYND_2"/>
    <property type="match status" value="1"/>
</dbReference>
<evidence type="ECO:0000313" key="17">
    <source>
        <dbReference type="Proteomes" id="UP001286313"/>
    </source>
</evidence>
<evidence type="ECO:0000259" key="15">
    <source>
        <dbReference type="PROSITE" id="PS50865"/>
    </source>
</evidence>
<evidence type="ECO:0000256" key="1">
    <source>
        <dbReference type="ARBA" id="ARBA00004221"/>
    </source>
</evidence>
<dbReference type="FunFam" id="6.10.140.2220:FF:000009">
    <property type="entry name" value="Zinc finger MYND domain-containing protein 10"/>
    <property type="match status" value="1"/>
</dbReference>
<evidence type="ECO:0000256" key="3">
    <source>
        <dbReference type="ARBA" id="ARBA00005373"/>
    </source>
</evidence>
<dbReference type="GO" id="GO:0016324">
    <property type="term" value="C:apical plasma membrane"/>
    <property type="evidence" value="ECO:0007669"/>
    <property type="project" value="UniProtKB-SubCell"/>
</dbReference>
<evidence type="ECO:0000256" key="5">
    <source>
        <dbReference type="ARBA" id="ARBA00022475"/>
    </source>
</evidence>
<sequence length="500" mass="54967">MDTSTLQPREIDEYVDQLECIGLEEILTPRWIACGCGLVRLAVEAAVEAGRGGQERVHTAITTRGKKTRPGKELKTGIRAQTTVKPEVESNPRSVGVVWQLLACETWRCHLLPLILPPPPPPAGDENTKQKTDDVLNTSLPFIMVLQVEAAAIGVLESIAFHEDSVVELDGLLLDVVDYSVRQLVPLVAHTCTDSSPTSPHAMYKIGAAHGDSQNIKVEESGLQAREEVLREKTRLALVLGCRAVGVLHLLASCHKKLPLCVVTRLMATHDVPQLLAKVLETSPWQKQENGHQYAFEEGEWRQVGKDTPPLSRPECQAWAALATLLLDPEARSGYEVSSGRRATLLRLQPRLQQAALIQVPALEPLARWLATLAISPPQPVRPQPLVTALAQIGDGVAGTWAGRWEELAGMMRERFLHPEPSALQGLASNLATAWDLDALELLLPDSPVCAACGSPAGRRCSRCRSQWYCRRECQVQHWPDHQKLCYVIHSPSTTTNNVH</sequence>
<dbReference type="InterPro" id="IPR002893">
    <property type="entry name" value="Znf_MYND"/>
</dbReference>
<dbReference type="GO" id="GO:0005813">
    <property type="term" value="C:centrosome"/>
    <property type="evidence" value="ECO:0007669"/>
    <property type="project" value="UniProtKB-SubCell"/>
</dbReference>
<keyword evidence="7" id="KW-0479">Metal-binding</keyword>
<comment type="subcellular location">
    <subcellularLocation>
        <location evidence="1">Apical cell membrane</location>
    </subcellularLocation>
    <subcellularLocation>
        <location evidence="2">Cytoplasm</location>
        <location evidence="2">Cytoskeleton</location>
        <location evidence="2">Microtubule organizing center</location>
        <location evidence="2">Centrosome</location>
    </subcellularLocation>
    <subcellularLocation>
        <location evidence="12">Dynein axonemal particle</location>
    </subcellularLocation>
</comment>
<organism evidence="16 17">
    <name type="scientific">Petrolisthes cinctipes</name>
    <name type="common">Flat porcelain crab</name>
    <dbReference type="NCBI Taxonomy" id="88211"/>
    <lineage>
        <taxon>Eukaryota</taxon>
        <taxon>Metazoa</taxon>
        <taxon>Ecdysozoa</taxon>
        <taxon>Arthropoda</taxon>
        <taxon>Crustacea</taxon>
        <taxon>Multicrustacea</taxon>
        <taxon>Malacostraca</taxon>
        <taxon>Eumalacostraca</taxon>
        <taxon>Eucarida</taxon>
        <taxon>Decapoda</taxon>
        <taxon>Pleocyemata</taxon>
        <taxon>Anomura</taxon>
        <taxon>Galatheoidea</taxon>
        <taxon>Porcellanidae</taxon>
        <taxon>Petrolisthes</taxon>
    </lineage>
</organism>
<evidence type="ECO:0000256" key="13">
    <source>
        <dbReference type="ARBA" id="ARBA00045527"/>
    </source>
</evidence>
<evidence type="ECO:0000256" key="11">
    <source>
        <dbReference type="ARBA" id="ARBA00023212"/>
    </source>
</evidence>
<keyword evidence="5" id="KW-1003">Cell membrane</keyword>
<dbReference type="Pfam" id="PF01753">
    <property type="entry name" value="zf-MYND"/>
    <property type="match status" value="1"/>
</dbReference>